<dbReference type="KEGG" id="spai:FPZ24_03265"/>
<proteinExistence type="predicted"/>
<dbReference type="CDD" id="cd00093">
    <property type="entry name" value="HTH_XRE"/>
    <property type="match status" value="1"/>
</dbReference>
<name>A0A5B8LEW0_9SPHN</name>
<dbReference type="EMBL" id="CP042306">
    <property type="protein sequence ID" value="QDZ06613.1"/>
    <property type="molecule type" value="Genomic_DNA"/>
</dbReference>
<protein>
    <submittedName>
        <fullName evidence="1">Helix-turn-helix domain-containing protein</fullName>
    </submittedName>
</protein>
<dbReference type="InterPro" id="IPR010982">
    <property type="entry name" value="Lambda_DNA-bd_dom_sf"/>
</dbReference>
<dbReference type="PANTHER" id="PTHR34475">
    <property type="match status" value="1"/>
</dbReference>
<dbReference type="Proteomes" id="UP000315673">
    <property type="component" value="Chromosome"/>
</dbReference>
<dbReference type="AlphaFoldDB" id="A0A5B8LEW0"/>
<organism evidence="1 2">
    <name type="scientific">Sphingomonas panacisoli</name>
    <dbReference type="NCBI Taxonomy" id="1813879"/>
    <lineage>
        <taxon>Bacteria</taxon>
        <taxon>Pseudomonadati</taxon>
        <taxon>Pseudomonadota</taxon>
        <taxon>Alphaproteobacteria</taxon>
        <taxon>Sphingomonadales</taxon>
        <taxon>Sphingomonadaceae</taxon>
        <taxon>Sphingomonas</taxon>
    </lineage>
</organism>
<dbReference type="SUPFAM" id="SSF47413">
    <property type="entry name" value="lambda repressor-like DNA-binding domains"/>
    <property type="match status" value="1"/>
</dbReference>
<reference evidence="1 2" key="1">
    <citation type="submission" date="2019-07" db="EMBL/GenBank/DDBJ databases">
        <title>Full genome sequence of Sphingomonas sp. 4R-6-7(HKS19).</title>
        <authorList>
            <person name="Im W.-T."/>
        </authorList>
    </citation>
    <scope>NUCLEOTIDE SEQUENCE [LARGE SCALE GENOMIC DNA]</scope>
    <source>
        <strain evidence="1 2">HKS19</strain>
    </source>
</reference>
<evidence type="ECO:0000313" key="2">
    <source>
        <dbReference type="Proteomes" id="UP000315673"/>
    </source>
</evidence>
<gene>
    <name evidence="1" type="ORF">FPZ24_03265</name>
</gene>
<dbReference type="Pfam" id="PF13413">
    <property type="entry name" value="HTH_25"/>
    <property type="match status" value="1"/>
</dbReference>
<accession>A0A5B8LEW0</accession>
<dbReference type="InterPro" id="IPR001387">
    <property type="entry name" value="Cro/C1-type_HTH"/>
</dbReference>
<dbReference type="GO" id="GO:0003677">
    <property type="term" value="F:DNA binding"/>
    <property type="evidence" value="ECO:0007669"/>
    <property type="project" value="InterPro"/>
</dbReference>
<keyword evidence="2" id="KW-1185">Reference proteome</keyword>
<dbReference type="PANTHER" id="PTHR34475:SF1">
    <property type="entry name" value="CYTOSKELETON PROTEIN RODZ"/>
    <property type="match status" value="1"/>
</dbReference>
<dbReference type="InterPro" id="IPR050400">
    <property type="entry name" value="Bact_Cytoskel_RodZ"/>
</dbReference>
<sequence>MRLMEIQAGLFPASGPGMLAMPTPSMAVAGPTLRTARERMGMTLQDVAGETRIAVRHLTAIEEGRFDGFAASVYAIGFARNYARMVGISNEWITDCLRDEVTARFDARERFDLGWSGQPARRVHAVRFKRR</sequence>
<dbReference type="Gene3D" id="1.10.260.40">
    <property type="entry name" value="lambda repressor-like DNA-binding domains"/>
    <property type="match status" value="1"/>
</dbReference>
<dbReference type="OrthoDB" id="7566756at2"/>
<evidence type="ECO:0000313" key="1">
    <source>
        <dbReference type="EMBL" id="QDZ06613.1"/>
    </source>
</evidence>